<dbReference type="AlphaFoldDB" id="A0A7W2JFJ1"/>
<keyword evidence="5" id="KW-0560">Oxidoreductase</keyword>
<comment type="similarity">
    <text evidence="2 5">Belongs to the acyl-CoA dehydrogenase family.</text>
</comment>
<dbReference type="InterPro" id="IPR006091">
    <property type="entry name" value="Acyl-CoA_Oxase/DH_mid-dom"/>
</dbReference>
<evidence type="ECO:0000256" key="1">
    <source>
        <dbReference type="ARBA" id="ARBA00001974"/>
    </source>
</evidence>
<dbReference type="InterPro" id="IPR013786">
    <property type="entry name" value="AcylCoA_DH/ox_N"/>
</dbReference>
<organism evidence="9 10">
    <name type="scientific">Pseudomonas juntendi</name>
    <dbReference type="NCBI Taxonomy" id="2666183"/>
    <lineage>
        <taxon>Bacteria</taxon>
        <taxon>Pseudomonadati</taxon>
        <taxon>Pseudomonadota</taxon>
        <taxon>Gammaproteobacteria</taxon>
        <taxon>Pseudomonadales</taxon>
        <taxon>Pseudomonadaceae</taxon>
        <taxon>Pseudomonas</taxon>
    </lineage>
</organism>
<keyword evidence="3 5" id="KW-0285">Flavoprotein</keyword>
<feature type="domain" description="Acyl-CoA oxidase/dehydrogenase middle" evidence="7">
    <location>
        <begin position="162"/>
        <end position="265"/>
    </location>
</feature>
<dbReference type="EMBL" id="JACGCU010000003">
    <property type="protein sequence ID" value="MBA6058033.1"/>
    <property type="molecule type" value="Genomic_DNA"/>
</dbReference>
<dbReference type="SUPFAM" id="SSF56645">
    <property type="entry name" value="Acyl-CoA dehydrogenase NM domain-like"/>
    <property type="match status" value="1"/>
</dbReference>
<evidence type="ECO:0000259" key="6">
    <source>
        <dbReference type="Pfam" id="PF00441"/>
    </source>
</evidence>
<dbReference type="Gene3D" id="1.20.140.10">
    <property type="entry name" value="Butyryl-CoA Dehydrogenase, subunit A, domain 3"/>
    <property type="match status" value="1"/>
</dbReference>
<dbReference type="InterPro" id="IPR036250">
    <property type="entry name" value="AcylCo_DH-like_C"/>
</dbReference>
<accession>A0A7W2JFJ1</accession>
<dbReference type="PANTHER" id="PTHR42803:SF1">
    <property type="entry name" value="BROAD-SPECIFICITY LINEAR ACYL-COA DEHYDROGENASE FADE5"/>
    <property type="match status" value="1"/>
</dbReference>
<dbReference type="Pfam" id="PF00441">
    <property type="entry name" value="Acyl-CoA_dh_1"/>
    <property type="match status" value="1"/>
</dbReference>
<keyword evidence="4 5" id="KW-0274">FAD</keyword>
<comment type="caution">
    <text evidence="9">The sequence shown here is derived from an EMBL/GenBank/DDBJ whole genome shotgun (WGS) entry which is preliminary data.</text>
</comment>
<dbReference type="Pfam" id="PF02770">
    <property type="entry name" value="Acyl-CoA_dh_M"/>
    <property type="match status" value="1"/>
</dbReference>
<dbReference type="Proteomes" id="UP000556620">
    <property type="component" value="Unassembled WGS sequence"/>
</dbReference>
<dbReference type="InterPro" id="IPR052166">
    <property type="entry name" value="Diverse_Acyl-CoA_DH"/>
</dbReference>
<dbReference type="Gene3D" id="1.10.540.10">
    <property type="entry name" value="Acyl-CoA dehydrogenase/oxidase, N-terminal domain"/>
    <property type="match status" value="1"/>
</dbReference>
<evidence type="ECO:0000256" key="2">
    <source>
        <dbReference type="ARBA" id="ARBA00009347"/>
    </source>
</evidence>
<dbReference type="GO" id="GO:0050660">
    <property type="term" value="F:flavin adenine dinucleotide binding"/>
    <property type="evidence" value="ECO:0007669"/>
    <property type="project" value="InterPro"/>
</dbReference>
<dbReference type="PANTHER" id="PTHR42803">
    <property type="entry name" value="ACYL-COA DEHYDROGENASE"/>
    <property type="match status" value="1"/>
</dbReference>
<sequence length="576" mass="61983">MAWKAPLLDMQFVLQHWLQADKAWQAMPPHADLDLDLAWQVLEQAARFTEQVLVPLNATGDRQGCRMEAGQVRTPHGFPAAYQAYVEAGWPALACAPQFGGQGLPLVLDAALQEMLFASNHAWAMYTGIAHGAYQCLQAHASEQLQARYLPGIVSGEILPIMCLTEPQAGSDLGLLRCCAEPLGDGRYAITGNKLFISGGDHDLTRQIVHLVLARLLGAPAGSRGLSLLLVPKWLEDGQRNAVQCEGLEHKLGIRGSATCALRFEAASGWLVGQAHGGLAAMFVMMNSARLHVGLQGLAHAEAAWQCAREYAMARRQMNAPGQPKGQADPIHLHPAMRRVLLELRVRSEGMRALGYWAAHWLDVAAAATDPGQRAKASTLAALLTPVIKAAFTEQGFTLASKALQVFGGYGYTCEFSIEQTLRDSRIAMIYEGTNEVQANDLLLRKVLGDGGAGMALLLGELRKEAGTGMAAAVLQKVCAVLQGLLAEVMAKAAADPEYPYRAAGDYLQLCATALQAFAWARTERCLQALPVGAPLRLQKQESIGFFCNYLMLDFDRQVAAVAAAAAPLPTITAPF</sequence>
<dbReference type="InterPro" id="IPR046373">
    <property type="entry name" value="Acyl-CoA_Oxase/DH_mid-dom_sf"/>
</dbReference>
<reference evidence="9 10" key="1">
    <citation type="submission" date="2020-07" db="EMBL/GenBank/DDBJ databases">
        <title>Diversity of carbapenemase encoding genes among Pseudomonas putida group clinical isolates in a tertiary Brazilian hospital.</title>
        <authorList>
            <person name="Alberto-Lei F."/>
            <person name="Nodari C.S."/>
            <person name="Streling A.P."/>
            <person name="Paulino J.T."/>
            <person name="Bessa-Neto F.O."/>
            <person name="Cayo R."/>
            <person name="Gales A.C."/>
        </authorList>
    </citation>
    <scope>NUCLEOTIDE SEQUENCE [LARGE SCALE GENOMIC DNA]</scope>
    <source>
        <strain evidence="9 10">14535</strain>
    </source>
</reference>
<feature type="domain" description="Acyl-CoA dehydrogenase/oxidase N-terminal" evidence="8">
    <location>
        <begin position="42"/>
        <end position="157"/>
    </location>
</feature>
<evidence type="ECO:0000313" key="10">
    <source>
        <dbReference type="Proteomes" id="UP000556620"/>
    </source>
</evidence>
<proteinExistence type="inferred from homology"/>
<name>A0A7W2JFJ1_9PSED</name>
<evidence type="ECO:0000256" key="3">
    <source>
        <dbReference type="ARBA" id="ARBA00022630"/>
    </source>
</evidence>
<dbReference type="InterPro" id="IPR009100">
    <property type="entry name" value="AcylCoA_DH/oxidase_NM_dom_sf"/>
</dbReference>
<protein>
    <submittedName>
        <fullName evidence="9">Acyl-CoA dehydrogenase</fullName>
    </submittedName>
</protein>
<comment type="cofactor">
    <cofactor evidence="1 5">
        <name>FAD</name>
        <dbReference type="ChEBI" id="CHEBI:57692"/>
    </cofactor>
</comment>
<dbReference type="InterPro" id="IPR009075">
    <property type="entry name" value="AcylCo_DH/oxidase_C"/>
</dbReference>
<dbReference type="InterPro" id="IPR037069">
    <property type="entry name" value="AcylCoA_DH/ox_N_sf"/>
</dbReference>
<dbReference type="SUPFAM" id="SSF47203">
    <property type="entry name" value="Acyl-CoA dehydrogenase C-terminal domain-like"/>
    <property type="match status" value="1"/>
</dbReference>
<gene>
    <name evidence="9" type="ORF">H4C44_02415</name>
</gene>
<evidence type="ECO:0000259" key="7">
    <source>
        <dbReference type="Pfam" id="PF02770"/>
    </source>
</evidence>
<dbReference type="GO" id="GO:0016627">
    <property type="term" value="F:oxidoreductase activity, acting on the CH-CH group of donors"/>
    <property type="evidence" value="ECO:0007669"/>
    <property type="project" value="InterPro"/>
</dbReference>
<evidence type="ECO:0000313" key="9">
    <source>
        <dbReference type="EMBL" id="MBA6058033.1"/>
    </source>
</evidence>
<feature type="domain" description="Acyl-CoA dehydrogenase/oxidase C-terminal" evidence="6">
    <location>
        <begin position="277"/>
        <end position="442"/>
    </location>
</feature>
<dbReference type="Pfam" id="PF02771">
    <property type="entry name" value="Acyl-CoA_dh_N"/>
    <property type="match status" value="1"/>
</dbReference>
<dbReference type="Gene3D" id="2.40.110.10">
    <property type="entry name" value="Butyryl-CoA Dehydrogenase, subunit A, domain 2"/>
    <property type="match status" value="1"/>
</dbReference>
<evidence type="ECO:0000256" key="5">
    <source>
        <dbReference type="RuleBase" id="RU362125"/>
    </source>
</evidence>
<evidence type="ECO:0000259" key="8">
    <source>
        <dbReference type="Pfam" id="PF02771"/>
    </source>
</evidence>
<dbReference type="RefSeq" id="WP_182366141.1">
    <property type="nucleotide sequence ID" value="NZ_JACGCU010000003.1"/>
</dbReference>
<evidence type="ECO:0000256" key="4">
    <source>
        <dbReference type="ARBA" id="ARBA00022827"/>
    </source>
</evidence>